<dbReference type="InterPro" id="IPR031155">
    <property type="entry name" value="DUR"/>
</dbReference>
<accession>A0AAV8V3G9</accession>
<comment type="caution">
    <text evidence="9">The sequence shown here is derived from an EMBL/GenBank/DDBJ whole genome shotgun (WGS) entry which is preliminary data.</text>
</comment>
<protein>
    <recommendedName>
        <fullName evidence="11">Urea transporter</fullName>
    </recommendedName>
</protein>
<comment type="subcellular location">
    <subcellularLocation>
        <location evidence="1">Membrane</location>
        <topology evidence="1">Multi-pass membrane protein</topology>
    </subcellularLocation>
</comment>
<evidence type="ECO:0000256" key="5">
    <source>
        <dbReference type="ARBA" id="ARBA00022989"/>
    </source>
</evidence>
<dbReference type="EMBL" id="JAMWBK010000001">
    <property type="protein sequence ID" value="KAJ8908503.1"/>
    <property type="molecule type" value="Genomic_DNA"/>
</dbReference>
<dbReference type="PROSITE" id="PS50283">
    <property type="entry name" value="NA_SOLUT_SYMP_3"/>
    <property type="match status" value="1"/>
</dbReference>
<organism evidence="9 10">
    <name type="scientific">Rhodosorus marinus</name>
    <dbReference type="NCBI Taxonomy" id="101924"/>
    <lineage>
        <taxon>Eukaryota</taxon>
        <taxon>Rhodophyta</taxon>
        <taxon>Stylonematophyceae</taxon>
        <taxon>Stylonematales</taxon>
        <taxon>Stylonemataceae</taxon>
        <taxon>Rhodosorus</taxon>
    </lineage>
</organism>
<feature type="transmembrane region" description="Helical" evidence="8">
    <location>
        <begin position="236"/>
        <end position="258"/>
    </location>
</feature>
<feature type="transmembrane region" description="Helical" evidence="8">
    <location>
        <begin position="211"/>
        <end position="229"/>
    </location>
</feature>
<dbReference type="Gene3D" id="1.20.1730.10">
    <property type="entry name" value="Sodium/glucose cotransporter"/>
    <property type="match status" value="1"/>
</dbReference>
<comment type="similarity">
    <text evidence="2 7">Belongs to the sodium:solute symporter (SSF) (TC 2.A.21) family.</text>
</comment>
<feature type="transmembrane region" description="Helical" evidence="8">
    <location>
        <begin position="588"/>
        <end position="607"/>
    </location>
</feature>
<dbReference type="NCBIfam" id="TIGR00813">
    <property type="entry name" value="sss"/>
    <property type="match status" value="1"/>
</dbReference>
<feature type="transmembrane region" description="Helical" evidence="8">
    <location>
        <begin position="96"/>
        <end position="112"/>
    </location>
</feature>
<feature type="transmembrane region" description="Helical" evidence="8">
    <location>
        <begin position="433"/>
        <end position="455"/>
    </location>
</feature>
<evidence type="ECO:0000256" key="3">
    <source>
        <dbReference type="ARBA" id="ARBA00022448"/>
    </source>
</evidence>
<feature type="transmembrane region" description="Helical" evidence="8">
    <location>
        <begin position="529"/>
        <end position="549"/>
    </location>
</feature>
<dbReference type="GO" id="GO:0005886">
    <property type="term" value="C:plasma membrane"/>
    <property type="evidence" value="ECO:0007669"/>
    <property type="project" value="TreeGrafter"/>
</dbReference>
<dbReference type="InterPro" id="IPR038377">
    <property type="entry name" value="Na/Glc_symporter_sf"/>
</dbReference>
<feature type="transmembrane region" description="Helical" evidence="8">
    <location>
        <begin position="173"/>
        <end position="199"/>
    </location>
</feature>
<evidence type="ECO:0008006" key="11">
    <source>
        <dbReference type="Google" id="ProtNLM"/>
    </source>
</evidence>
<name>A0AAV8V3G9_9RHOD</name>
<keyword evidence="5 8" id="KW-1133">Transmembrane helix</keyword>
<evidence type="ECO:0000313" key="10">
    <source>
        <dbReference type="Proteomes" id="UP001157974"/>
    </source>
</evidence>
<evidence type="ECO:0000256" key="4">
    <source>
        <dbReference type="ARBA" id="ARBA00022692"/>
    </source>
</evidence>
<keyword evidence="4 8" id="KW-0812">Transmembrane</keyword>
<gene>
    <name evidence="9" type="ORF">NDN08_005211</name>
</gene>
<dbReference type="PANTHER" id="PTHR46154">
    <property type="match status" value="1"/>
</dbReference>
<keyword evidence="10" id="KW-1185">Reference proteome</keyword>
<proteinExistence type="inferred from homology"/>
<dbReference type="Pfam" id="PF00474">
    <property type="entry name" value="SSF"/>
    <property type="match status" value="1"/>
</dbReference>
<sequence>MAAVDDNPSIELCAENFNIICEDPGSVVRNYFGDEQYCCDTSFFGGNNPLEPWVGYVIILGFGLVFGLFTVGLVYIDWKLLRTKATSEWFNTAGRTIKTGLTASVIVSQWTWAATLLQSSNVAFRFGISGPFWYAAGATVQVILFSILAVQVKRRAPTCHTFLEIIRARWGKIAHIVFMIFGFITNIIVTSMLILGGSAVVNALTGIDTDVASILIPLGVIVYTLAGGLKATFVASYFNTAVILISLCIFAFLTYATFPELGSAGAVYDRLQYVVTIEPVEDNRDGSYLTMYSLRGFMFGLTNIVGNFGTVFVDQAYWQSAIAATPTASWKGYILGGLCWFSIPFTLATSLGLAANALSLPVTFAEAGAGLVPPATATHMMGTGGSLLILIMLFMAVTSTGAAEQIAVSSLISYDIFRTYAKPEATGKQIIRVSRICIALYGIFSGCLGIALNHIGISLGWLYLFMGVLIGSAVVPVALSICWKGANGTGAVIAAITGMLGALAVWLGFGSSFEGGVTIDNLGRDEVMLAGNLVAIGLSAIIVIGYSLWRPENCDWETTTKQIPLIEEDPNAHLTQATEEEMTSALKWIMIWGIGLSLVLVVVWPLLTLPLPVFTSGYWTFWVVLSILWGLLATIAMVILPVYESKSAVLGVLSCGKVVTKERKAYLDSLAEQEKLQDAVNSFDEVEAQEVDPVDDVSFES</sequence>
<keyword evidence="6 8" id="KW-0472">Membrane</keyword>
<evidence type="ECO:0000256" key="6">
    <source>
        <dbReference type="ARBA" id="ARBA00023136"/>
    </source>
</evidence>
<feature type="transmembrane region" description="Helical" evidence="8">
    <location>
        <begin position="490"/>
        <end position="509"/>
    </location>
</feature>
<dbReference type="PANTHER" id="PTHR46154:SF4">
    <property type="entry name" value="UREA ACTIVE TRANSPORTER"/>
    <property type="match status" value="1"/>
</dbReference>
<feature type="transmembrane region" description="Helical" evidence="8">
    <location>
        <begin position="461"/>
        <end position="483"/>
    </location>
</feature>
<dbReference type="AlphaFoldDB" id="A0AAV8V3G9"/>
<evidence type="ECO:0000313" key="9">
    <source>
        <dbReference type="EMBL" id="KAJ8908503.1"/>
    </source>
</evidence>
<evidence type="ECO:0000256" key="8">
    <source>
        <dbReference type="SAM" id="Phobius"/>
    </source>
</evidence>
<evidence type="ECO:0000256" key="1">
    <source>
        <dbReference type="ARBA" id="ARBA00004141"/>
    </source>
</evidence>
<dbReference type="InterPro" id="IPR001734">
    <property type="entry name" value="Na/solute_symporter"/>
</dbReference>
<feature type="transmembrane region" description="Helical" evidence="8">
    <location>
        <begin position="292"/>
        <end position="313"/>
    </location>
</feature>
<feature type="transmembrane region" description="Helical" evidence="8">
    <location>
        <begin position="333"/>
        <end position="355"/>
    </location>
</feature>
<dbReference type="GO" id="GO:0015204">
    <property type="term" value="F:urea transmembrane transporter activity"/>
    <property type="evidence" value="ECO:0007669"/>
    <property type="project" value="InterPro"/>
</dbReference>
<evidence type="ECO:0000256" key="7">
    <source>
        <dbReference type="RuleBase" id="RU362091"/>
    </source>
</evidence>
<evidence type="ECO:0000256" key="2">
    <source>
        <dbReference type="ARBA" id="ARBA00006434"/>
    </source>
</evidence>
<dbReference type="Proteomes" id="UP001157974">
    <property type="component" value="Unassembled WGS sequence"/>
</dbReference>
<feature type="transmembrane region" description="Helical" evidence="8">
    <location>
        <begin position="619"/>
        <end position="643"/>
    </location>
</feature>
<reference evidence="9 10" key="1">
    <citation type="journal article" date="2023" name="Nat. Commun.">
        <title>Origin of minicircular mitochondrial genomes in red algae.</title>
        <authorList>
            <person name="Lee Y."/>
            <person name="Cho C.H."/>
            <person name="Lee Y.M."/>
            <person name="Park S.I."/>
            <person name="Yang J.H."/>
            <person name="West J.A."/>
            <person name="Bhattacharya D."/>
            <person name="Yoon H.S."/>
        </authorList>
    </citation>
    <scope>NUCLEOTIDE SEQUENCE [LARGE SCALE GENOMIC DNA]</scope>
    <source>
        <strain evidence="9 10">CCMP1338</strain>
        <tissue evidence="9">Whole cell</tissue>
    </source>
</reference>
<feature type="transmembrane region" description="Helical" evidence="8">
    <location>
        <begin position="132"/>
        <end position="152"/>
    </location>
</feature>
<dbReference type="CDD" id="cd11476">
    <property type="entry name" value="SLC5sbd_DUR3"/>
    <property type="match status" value="1"/>
</dbReference>
<keyword evidence="3" id="KW-0813">Transport</keyword>
<feature type="transmembrane region" description="Helical" evidence="8">
    <location>
        <begin position="53"/>
        <end position="76"/>
    </location>
</feature>